<dbReference type="GO" id="GO:0043758">
    <property type="term" value="F:acetate-CoA ligase (ADP-forming) activity"/>
    <property type="evidence" value="ECO:0007669"/>
    <property type="project" value="UniProtKB-EC"/>
</dbReference>
<evidence type="ECO:0000256" key="3">
    <source>
        <dbReference type="ARBA" id="ARBA00022840"/>
    </source>
</evidence>
<dbReference type="SUPFAM" id="SSF51735">
    <property type="entry name" value="NAD(P)-binding Rossmann-fold domains"/>
    <property type="match status" value="1"/>
</dbReference>
<dbReference type="InterPro" id="IPR051538">
    <property type="entry name" value="Acyl-CoA_Synth/Transferase"/>
</dbReference>
<dbReference type="Pfam" id="PF13607">
    <property type="entry name" value="Succ_CoA_lig"/>
    <property type="match status" value="1"/>
</dbReference>
<organism evidence="5 6">
    <name type="scientific">Candidatus Lokiarchaeum ossiferum</name>
    <dbReference type="NCBI Taxonomy" id="2951803"/>
    <lineage>
        <taxon>Archaea</taxon>
        <taxon>Promethearchaeati</taxon>
        <taxon>Promethearchaeota</taxon>
        <taxon>Promethearchaeia</taxon>
        <taxon>Promethearchaeales</taxon>
        <taxon>Promethearchaeaceae</taxon>
        <taxon>Candidatus Lokiarchaeum</taxon>
    </lineage>
</organism>
<dbReference type="EMBL" id="CP104013">
    <property type="protein sequence ID" value="UYP45470.1"/>
    <property type="molecule type" value="Genomic_DNA"/>
</dbReference>
<dbReference type="InterPro" id="IPR003781">
    <property type="entry name" value="CoA-bd"/>
</dbReference>
<dbReference type="PANTHER" id="PTHR43334:SF2">
    <property type="entry name" value="ACETATE--COA LIGASE [ADP-FORMING]"/>
    <property type="match status" value="1"/>
</dbReference>
<dbReference type="PANTHER" id="PTHR43334">
    <property type="entry name" value="ACETATE--COA LIGASE [ADP-FORMING]"/>
    <property type="match status" value="1"/>
</dbReference>
<dbReference type="Pfam" id="PF13380">
    <property type="entry name" value="CoA_binding_2"/>
    <property type="match status" value="1"/>
</dbReference>
<keyword evidence="2" id="KW-0547">Nucleotide-binding</keyword>
<proteinExistence type="predicted"/>
<dbReference type="InterPro" id="IPR016102">
    <property type="entry name" value="Succinyl-CoA_synth-like"/>
</dbReference>
<dbReference type="SMART" id="SM00881">
    <property type="entry name" value="CoA_binding"/>
    <property type="match status" value="1"/>
</dbReference>
<accession>A0ABY6HPY1</accession>
<evidence type="ECO:0000259" key="4">
    <source>
        <dbReference type="SMART" id="SM00881"/>
    </source>
</evidence>
<keyword evidence="1 5" id="KW-0436">Ligase</keyword>
<dbReference type="Gene3D" id="3.40.50.261">
    <property type="entry name" value="Succinyl-CoA synthetase domains"/>
    <property type="match status" value="2"/>
</dbReference>
<keyword evidence="6" id="KW-1185">Reference proteome</keyword>
<evidence type="ECO:0000313" key="5">
    <source>
        <dbReference type="EMBL" id="UYP45470.1"/>
    </source>
</evidence>
<evidence type="ECO:0000256" key="1">
    <source>
        <dbReference type="ARBA" id="ARBA00022598"/>
    </source>
</evidence>
<dbReference type="InterPro" id="IPR032875">
    <property type="entry name" value="Succ_CoA_lig_flav_dom"/>
</dbReference>
<gene>
    <name evidence="5" type="ORF">NEF87_001755</name>
</gene>
<dbReference type="Gene3D" id="3.40.50.720">
    <property type="entry name" value="NAD(P)-binding Rossmann-like Domain"/>
    <property type="match status" value="1"/>
</dbReference>
<evidence type="ECO:0000313" key="6">
    <source>
        <dbReference type="Proteomes" id="UP001208689"/>
    </source>
</evidence>
<dbReference type="InterPro" id="IPR036291">
    <property type="entry name" value="NAD(P)-bd_dom_sf"/>
</dbReference>
<dbReference type="SUPFAM" id="SSF52210">
    <property type="entry name" value="Succinyl-CoA synthetase domains"/>
    <property type="match status" value="2"/>
</dbReference>
<dbReference type="Proteomes" id="UP001208689">
    <property type="component" value="Chromosome"/>
</dbReference>
<evidence type="ECO:0000256" key="2">
    <source>
        <dbReference type="ARBA" id="ARBA00022741"/>
    </source>
</evidence>
<feature type="domain" description="CoA-binding" evidence="4">
    <location>
        <begin position="14"/>
        <end position="110"/>
    </location>
</feature>
<sequence>MVDQKANPHFLNSFINPASIAFFGANEQIPDNMGALQALTLIDNGYLGQIYPIHPRLDTVFGYKAYKSIKDIPNKVDLAKLILPKRYVPQILEECGQCGVKHIIIVTAGYREVNDKDSQDEIMAIINKYDLKVLGPNCIGMLNTHGYLLDSSAEFVINTTVQMYNEPPGTVSIASQSGTFVSHSFMLLAERDLHLSRGFSLGNELIIDLCDCLEFFEQDQQTEVILLYIEEIKRGRRFYELAKRISSKKPIVVLYPGGTSGGSKAISSHTGSMAGNDEIHNAVFNQSGIIRADSVEELFDIASILAKLIPTDSIPKGDRIAIMTNSGGPGAMMADATSRAKLTLPPLGEKLKLKLGKLLPPTAQATNPLDLTFSLNPAQFHYTIPRMYAKSSDFDVLICYGAFGPSFFRFNEFGTSFMNQEKSKEKLSQWLELVESSIESAKRIVAKFKFPIINVIFMGLDEPVFSLLNKSDFPTFKMPHQAIAAIKKVIGYGKYRHKILNLQNLTKKEIKTD</sequence>
<dbReference type="EC" id="6.2.1.13" evidence="5"/>
<reference evidence="5" key="1">
    <citation type="submission" date="2022-09" db="EMBL/GenBank/DDBJ databases">
        <title>Actin cytoskeleton and complex cell architecture in an #Asgard archaeon.</title>
        <authorList>
            <person name="Ponce Toledo R.I."/>
            <person name="Schleper C."/>
            <person name="Rodrigues Oliveira T."/>
            <person name="Wollweber F."/>
            <person name="Xu J."/>
            <person name="Rittmann S."/>
            <person name="Klingl A."/>
            <person name="Pilhofer M."/>
        </authorList>
    </citation>
    <scope>NUCLEOTIDE SEQUENCE</scope>
    <source>
        <strain evidence="5">B-35</strain>
    </source>
</reference>
<name>A0ABY6HPY1_9ARCH</name>
<keyword evidence="3" id="KW-0067">ATP-binding</keyword>
<protein>
    <submittedName>
        <fullName evidence="5">Acetate--CoA ligase [ADP-forming] II subunit alpha</fullName>
        <ecNumber evidence="5">6.2.1.13</ecNumber>
    </submittedName>
</protein>